<accession>A0AAC9KAD1</accession>
<reference evidence="3" key="1">
    <citation type="submission" date="2016-11" db="EMBL/GenBank/DDBJ databases">
        <title>Comparative genomic and phenotypic analysis of Granulibacter bethesdensis clinical isolates from patients with chronic granulomatous disease.</title>
        <authorList>
            <person name="Zarember K.A."/>
            <person name="Porcella S.F."/>
            <person name="Chu J."/>
            <person name="Ding L."/>
            <person name="Dahlstrom E."/>
            <person name="Barbian K."/>
            <person name="Martens C."/>
            <person name="Sykora L."/>
            <person name="Kramer S."/>
            <person name="Pettinato A.M."/>
            <person name="Hong H."/>
            <person name="Wald G."/>
            <person name="Berg L.J."/>
            <person name="Rogge L.S."/>
            <person name="Greenberg D.E."/>
            <person name="Falcone E.L."/>
            <person name="Neves J.F."/>
            <person name="Simoes M.J."/>
            <person name="Casal M."/>
            <person name="Rodriguez-Lopez F.C."/>
            <person name="Zelazny A."/>
            <person name="Gallin J.I."/>
            <person name="Holland S.M."/>
        </authorList>
    </citation>
    <scope>NUCLEOTIDE SEQUENCE [LARGE SCALE GENOMIC DNA]</scope>
    <source>
        <strain evidence="3">NIH9.1</strain>
    </source>
</reference>
<dbReference type="EMBL" id="CP018191">
    <property type="protein sequence ID" value="APH54702.1"/>
    <property type="molecule type" value="Genomic_DNA"/>
</dbReference>
<feature type="transmembrane region" description="Helical" evidence="1">
    <location>
        <begin position="104"/>
        <end position="126"/>
    </location>
</feature>
<keyword evidence="1" id="KW-1133">Transmembrane helix</keyword>
<feature type="transmembrane region" description="Helical" evidence="1">
    <location>
        <begin position="20"/>
        <end position="43"/>
    </location>
</feature>
<evidence type="ECO:0000313" key="3">
    <source>
        <dbReference type="Proteomes" id="UP000182373"/>
    </source>
</evidence>
<keyword evidence="1" id="KW-0812">Transmembrane</keyword>
<sequence length="167" mass="17806">MQAKRKDAVMPVLQQWRRRAVPVTPVLAMILPGLLVGCTYDPFGYSGVYVPMPGVVQTTGLEAGKGVVTGAGGRPSAPQLQPASVPVYGTAYPPAYPPAYGGYAAPYLASTIAAATVFGATFGGGWRGAYPYYGGWGWGGAPWRWGYPGFGWQQWGWGGPYYRSFGW</sequence>
<name>A0AAC9KAD1_9PROT</name>
<evidence type="ECO:0000256" key="1">
    <source>
        <dbReference type="SAM" id="Phobius"/>
    </source>
</evidence>
<proteinExistence type="predicted"/>
<protein>
    <submittedName>
        <fullName evidence="2">Uncharacterized protein</fullName>
    </submittedName>
</protein>
<keyword evidence="1" id="KW-0472">Membrane</keyword>
<dbReference type="AlphaFoldDB" id="A0AAC9KAD1"/>
<dbReference type="Proteomes" id="UP000182373">
    <property type="component" value="Chromosome"/>
</dbReference>
<gene>
    <name evidence="2" type="ORF">GbCGDNIH9_1404</name>
</gene>
<evidence type="ECO:0000313" key="2">
    <source>
        <dbReference type="EMBL" id="APH54702.1"/>
    </source>
</evidence>
<organism evidence="2 3">
    <name type="scientific">Granulibacter bethesdensis</name>
    <dbReference type="NCBI Taxonomy" id="364410"/>
    <lineage>
        <taxon>Bacteria</taxon>
        <taxon>Pseudomonadati</taxon>
        <taxon>Pseudomonadota</taxon>
        <taxon>Alphaproteobacteria</taxon>
        <taxon>Acetobacterales</taxon>
        <taxon>Acetobacteraceae</taxon>
        <taxon>Granulibacter</taxon>
    </lineage>
</organism>